<dbReference type="AlphaFoldDB" id="A0A7C9AX32"/>
<dbReference type="GO" id="GO:0010485">
    <property type="term" value="F:histone H4 acetyltransferase activity"/>
    <property type="evidence" value="ECO:0007669"/>
    <property type="project" value="InterPro"/>
</dbReference>
<dbReference type="InterPro" id="IPR039949">
    <property type="entry name" value="NAA40"/>
</dbReference>
<comment type="catalytic activity">
    <reaction evidence="11">
        <text>N-terminal L-seryl-[histone H4] + acetyl-CoA = N-terminal N(alpha)-acetyl-L-seryl-[histone H4] + CoA + H(+)</text>
        <dbReference type="Rhea" id="RHEA:50596"/>
        <dbReference type="Rhea" id="RHEA-COMP:12740"/>
        <dbReference type="Rhea" id="RHEA-COMP:12743"/>
        <dbReference type="ChEBI" id="CHEBI:15378"/>
        <dbReference type="ChEBI" id="CHEBI:57287"/>
        <dbReference type="ChEBI" id="CHEBI:57288"/>
        <dbReference type="ChEBI" id="CHEBI:64738"/>
        <dbReference type="ChEBI" id="CHEBI:83690"/>
        <dbReference type="EC" id="2.3.1.257"/>
    </reaction>
</comment>
<evidence type="ECO:0000256" key="3">
    <source>
        <dbReference type="ARBA" id="ARBA00008870"/>
    </source>
</evidence>
<reference evidence="14" key="1">
    <citation type="journal article" date="2013" name="J. Plant Res.">
        <title>Effect of fungi and light on seed germination of three Opuntia species from semiarid lands of central Mexico.</title>
        <authorList>
            <person name="Delgado-Sanchez P."/>
            <person name="Jimenez-Bremont J.F."/>
            <person name="Guerrero-Gonzalez Mde L."/>
            <person name="Flores J."/>
        </authorList>
    </citation>
    <scope>NUCLEOTIDE SEQUENCE</scope>
    <source>
        <tissue evidence="14">Cladode</tissue>
    </source>
</reference>
<evidence type="ECO:0000256" key="4">
    <source>
        <dbReference type="ARBA" id="ARBA00012950"/>
    </source>
</evidence>
<evidence type="ECO:0000256" key="2">
    <source>
        <dbReference type="ARBA" id="ARBA00004496"/>
    </source>
</evidence>
<comment type="catalytic activity">
    <reaction evidence="10">
        <text>N-terminal L-seryl-[histone H2A] + acetyl-CoA = N-terminal N(alpha)-acetyl-L-seryl-[histone H2A] + CoA + H(+)</text>
        <dbReference type="Rhea" id="RHEA:50600"/>
        <dbReference type="Rhea" id="RHEA-COMP:12742"/>
        <dbReference type="Rhea" id="RHEA-COMP:12744"/>
        <dbReference type="ChEBI" id="CHEBI:15378"/>
        <dbReference type="ChEBI" id="CHEBI:57287"/>
        <dbReference type="ChEBI" id="CHEBI:57288"/>
        <dbReference type="ChEBI" id="CHEBI:64738"/>
        <dbReference type="ChEBI" id="CHEBI:83690"/>
        <dbReference type="EC" id="2.3.1.257"/>
    </reaction>
</comment>
<feature type="region of interest" description="Disordered" evidence="12">
    <location>
        <begin position="1"/>
        <end position="20"/>
    </location>
</feature>
<dbReference type="InterPro" id="IPR016181">
    <property type="entry name" value="Acyl_CoA_acyltransferase"/>
</dbReference>
<accession>A0A7C9AX32</accession>
<keyword evidence="9" id="KW-0012">Acyltransferase</keyword>
<evidence type="ECO:0000256" key="11">
    <source>
        <dbReference type="ARBA" id="ARBA00049524"/>
    </source>
</evidence>
<dbReference type="CDD" id="cd04301">
    <property type="entry name" value="NAT_SF"/>
    <property type="match status" value="1"/>
</dbReference>
<dbReference type="SUPFAM" id="SSF55729">
    <property type="entry name" value="Acyl-CoA N-acyltransferases (Nat)"/>
    <property type="match status" value="1"/>
</dbReference>
<dbReference type="GO" id="GO:1990189">
    <property type="term" value="F:protein N-terminal-serine acetyltransferase activity"/>
    <property type="evidence" value="ECO:0007669"/>
    <property type="project" value="UniProtKB-EC"/>
</dbReference>
<evidence type="ECO:0000256" key="7">
    <source>
        <dbReference type="ARBA" id="ARBA00022679"/>
    </source>
</evidence>
<dbReference type="InterPro" id="IPR000182">
    <property type="entry name" value="GNAT_dom"/>
</dbReference>
<organism evidence="14">
    <name type="scientific">Opuntia streptacantha</name>
    <name type="common">Prickly pear cactus</name>
    <name type="synonym">Opuntia cardona</name>
    <dbReference type="NCBI Taxonomy" id="393608"/>
    <lineage>
        <taxon>Eukaryota</taxon>
        <taxon>Viridiplantae</taxon>
        <taxon>Streptophyta</taxon>
        <taxon>Embryophyta</taxon>
        <taxon>Tracheophyta</taxon>
        <taxon>Spermatophyta</taxon>
        <taxon>Magnoliopsida</taxon>
        <taxon>eudicotyledons</taxon>
        <taxon>Gunneridae</taxon>
        <taxon>Pentapetalae</taxon>
        <taxon>Caryophyllales</taxon>
        <taxon>Cactineae</taxon>
        <taxon>Cactaceae</taxon>
        <taxon>Opuntioideae</taxon>
        <taxon>Opuntia</taxon>
    </lineage>
</organism>
<name>A0A7C9AX32_OPUST</name>
<evidence type="ECO:0000259" key="13">
    <source>
        <dbReference type="PROSITE" id="PS51186"/>
    </source>
</evidence>
<dbReference type="EC" id="2.3.1.257" evidence="4"/>
<protein>
    <recommendedName>
        <fullName evidence="5">N-alpha-acetyltransferase 40</fullName>
        <ecNumber evidence="4">2.3.1.257</ecNumber>
    </recommendedName>
</protein>
<evidence type="ECO:0000256" key="12">
    <source>
        <dbReference type="SAM" id="MobiDB-lite"/>
    </source>
</evidence>
<proteinExistence type="inferred from homology"/>
<dbReference type="Pfam" id="PF00583">
    <property type="entry name" value="Acetyltransf_1"/>
    <property type="match status" value="1"/>
</dbReference>
<evidence type="ECO:0000256" key="5">
    <source>
        <dbReference type="ARBA" id="ARBA00015043"/>
    </source>
</evidence>
<evidence type="ECO:0000256" key="1">
    <source>
        <dbReference type="ARBA" id="ARBA00004123"/>
    </source>
</evidence>
<dbReference type="PROSITE" id="PS51186">
    <property type="entry name" value="GNAT"/>
    <property type="match status" value="1"/>
</dbReference>
<evidence type="ECO:0000313" key="14">
    <source>
        <dbReference type="EMBL" id="MBA4677277.1"/>
    </source>
</evidence>
<dbReference type="GO" id="GO:0043998">
    <property type="term" value="F:histone H2A acetyltransferase activity"/>
    <property type="evidence" value="ECO:0007669"/>
    <property type="project" value="InterPro"/>
</dbReference>
<sequence>MEGGNIDGNTRRGRTSKRKEMLEKKKVVDGLIKAASALRDPLASFPAFHHYNQQGFCLRLETGRGDKLSRPLKQYMQKLLKLNMERHYGTEWPTEEKVKHREMVASDARYIFVYEVPTSSRNDEMGLIPMNGNVGEVVGFVHYRFILEEELPVLYVYELQLEQHVQGKGLGKFLMQLLELIARKSCMAAIMLTVQKANLSAMLFYTNKMHDELWKLGVQAVIAVEKVVATSQRWPGFALEYLFFCLPGQQTG</sequence>
<comment type="subcellular location">
    <subcellularLocation>
        <location evidence="2">Cytoplasm</location>
    </subcellularLocation>
    <subcellularLocation>
        <location evidence="1">Nucleus</location>
    </subcellularLocation>
</comment>
<keyword evidence="7" id="KW-0808">Transferase</keyword>
<comment type="similarity">
    <text evidence="3">Belongs to the acetyltransferase family. NAA40 subfamily.</text>
</comment>
<dbReference type="PANTHER" id="PTHR20531">
    <property type="entry name" value="N-ALPHA-ACETYLTRANSFERASE 40"/>
    <property type="match status" value="1"/>
</dbReference>
<evidence type="ECO:0000256" key="9">
    <source>
        <dbReference type="ARBA" id="ARBA00023315"/>
    </source>
</evidence>
<reference evidence="14" key="2">
    <citation type="submission" date="2020-07" db="EMBL/GenBank/DDBJ databases">
        <authorList>
            <person name="Vera ALvarez R."/>
            <person name="Arias-Moreno D.M."/>
            <person name="Jimenez-Jacinto V."/>
            <person name="Jimenez-Bremont J.F."/>
            <person name="Swaminathan K."/>
            <person name="Moose S.P."/>
            <person name="Guerrero-Gonzalez M.L."/>
            <person name="Marino-Ramirez L."/>
            <person name="Landsman D."/>
            <person name="Rodriguez-Kessler M."/>
            <person name="Delgado-Sanchez P."/>
        </authorList>
    </citation>
    <scope>NUCLEOTIDE SEQUENCE</scope>
    <source>
        <tissue evidence="14">Cladode</tissue>
    </source>
</reference>
<dbReference type="GO" id="GO:0005737">
    <property type="term" value="C:cytoplasm"/>
    <property type="evidence" value="ECO:0007669"/>
    <property type="project" value="UniProtKB-SubCell"/>
</dbReference>
<dbReference type="GO" id="GO:0005634">
    <property type="term" value="C:nucleus"/>
    <property type="evidence" value="ECO:0007669"/>
    <property type="project" value="UniProtKB-SubCell"/>
</dbReference>
<evidence type="ECO:0000256" key="8">
    <source>
        <dbReference type="ARBA" id="ARBA00023242"/>
    </source>
</evidence>
<feature type="domain" description="N-acetyltransferase" evidence="13">
    <location>
        <begin position="84"/>
        <end position="246"/>
    </location>
</feature>
<dbReference type="EMBL" id="GISG01274339">
    <property type="protein sequence ID" value="MBA4677277.1"/>
    <property type="molecule type" value="Transcribed_RNA"/>
</dbReference>
<evidence type="ECO:0000256" key="10">
    <source>
        <dbReference type="ARBA" id="ARBA00047821"/>
    </source>
</evidence>
<dbReference type="PANTHER" id="PTHR20531:SF1">
    <property type="entry name" value="N-ALPHA-ACETYLTRANSFERASE 40"/>
    <property type="match status" value="1"/>
</dbReference>
<keyword evidence="8" id="KW-0539">Nucleus</keyword>
<keyword evidence="6" id="KW-0963">Cytoplasm</keyword>
<evidence type="ECO:0000256" key="6">
    <source>
        <dbReference type="ARBA" id="ARBA00022490"/>
    </source>
</evidence>
<dbReference type="Gene3D" id="3.40.630.30">
    <property type="match status" value="1"/>
</dbReference>